<comment type="caution">
    <text evidence="2">The sequence shown here is derived from an EMBL/GenBank/DDBJ whole genome shotgun (WGS) entry which is preliminary data.</text>
</comment>
<feature type="chain" id="PRO_5019798520" evidence="1">
    <location>
        <begin position="22"/>
        <end position="319"/>
    </location>
</feature>
<sequence length="319" mass="37449">MFRLISVYFLVLILVACNSQSKDEKEIEKISLDLKVTRFDKEFAQVTAANLAQLKGEYPYLFPERFTDSMWIAKANDTIQQELNIEVEKAFPDFSSEEDGIYDLFQHAKYYFPSFKVPQVITITSDVDYRNKVLLTPDFLFISLDTYLGSEHPFYMGIQTYLKKNFEKDQILPDIANEIAEVYVPQPDSKTFLAHMLYYGKILYLKDRLLSNVADHNKIGYSVEELDWAIANEEEVWRYFVEREVIFNTDSDLYSRFLYPAPFSKFYLELDAESPARLGQFIGWQMIRQYMDKNEVSIQEMLAANAETIFNKANYKPKK</sequence>
<organism evidence="2 3">
    <name type="scientific">Gillisia mitskevichiae</name>
    <dbReference type="NCBI Taxonomy" id="270921"/>
    <lineage>
        <taxon>Bacteria</taxon>
        <taxon>Pseudomonadati</taxon>
        <taxon>Bacteroidota</taxon>
        <taxon>Flavobacteriia</taxon>
        <taxon>Flavobacteriales</taxon>
        <taxon>Flavobacteriaceae</taxon>
        <taxon>Gillisia</taxon>
    </lineage>
</organism>
<dbReference type="PROSITE" id="PS51257">
    <property type="entry name" value="PROKAR_LIPOPROTEIN"/>
    <property type="match status" value="1"/>
</dbReference>
<dbReference type="Pfam" id="PF25594">
    <property type="entry name" value="GldB_lipo"/>
    <property type="match status" value="1"/>
</dbReference>
<dbReference type="InterPro" id="IPR019853">
    <property type="entry name" value="GldB-like"/>
</dbReference>
<gene>
    <name evidence="2" type="ORF">BC962_1133</name>
</gene>
<dbReference type="Proteomes" id="UP000276282">
    <property type="component" value="Unassembled WGS sequence"/>
</dbReference>
<dbReference type="NCBIfam" id="TIGR03514">
    <property type="entry name" value="GldB_lipo"/>
    <property type="match status" value="1"/>
</dbReference>
<proteinExistence type="predicted"/>
<evidence type="ECO:0000313" key="2">
    <source>
        <dbReference type="EMBL" id="RKS56154.1"/>
    </source>
</evidence>
<name>A0A495Q0I3_9FLAO</name>
<accession>A0A495Q0I3</accession>
<reference evidence="2 3" key="1">
    <citation type="submission" date="2018-10" db="EMBL/GenBank/DDBJ databases">
        <title>Genomic Encyclopedia of Archaeal and Bacterial Type Strains, Phase II (KMG-II): from individual species to whole genera.</title>
        <authorList>
            <person name="Goeker M."/>
        </authorList>
    </citation>
    <scope>NUCLEOTIDE SEQUENCE [LARGE SCALE GENOMIC DNA]</scope>
    <source>
        <strain evidence="2 3">DSM 19839</strain>
    </source>
</reference>
<dbReference type="RefSeq" id="WP_121344872.1">
    <property type="nucleotide sequence ID" value="NZ_RBLG01000001.1"/>
</dbReference>
<dbReference type="EMBL" id="RBLG01000001">
    <property type="protein sequence ID" value="RKS56154.1"/>
    <property type="molecule type" value="Genomic_DNA"/>
</dbReference>
<evidence type="ECO:0000256" key="1">
    <source>
        <dbReference type="SAM" id="SignalP"/>
    </source>
</evidence>
<protein>
    <submittedName>
        <fullName evidence="2">Protein involved in gliding motility GldB</fullName>
    </submittedName>
</protein>
<keyword evidence="1" id="KW-0732">Signal</keyword>
<dbReference type="OrthoDB" id="976022at2"/>
<dbReference type="AlphaFoldDB" id="A0A495Q0I3"/>
<feature type="signal peptide" evidence="1">
    <location>
        <begin position="1"/>
        <end position="21"/>
    </location>
</feature>
<evidence type="ECO:0000313" key="3">
    <source>
        <dbReference type="Proteomes" id="UP000276282"/>
    </source>
</evidence>
<keyword evidence="3" id="KW-1185">Reference proteome</keyword>